<feature type="transmembrane region" description="Helical" evidence="12">
    <location>
        <begin position="240"/>
        <end position="260"/>
    </location>
</feature>
<dbReference type="GO" id="GO:0051724">
    <property type="term" value="F:NAD transmembrane transporter activity"/>
    <property type="evidence" value="ECO:0007669"/>
    <property type="project" value="TreeGrafter"/>
</dbReference>
<feature type="transmembrane region" description="Helical" evidence="12">
    <location>
        <begin position="102"/>
        <end position="124"/>
    </location>
</feature>
<protein>
    <recommendedName>
        <fullName evidence="14">Peroxisomal membrane protein PMP34</fullName>
    </recommendedName>
</protein>
<dbReference type="GO" id="GO:0015230">
    <property type="term" value="F:FAD transmembrane transporter activity"/>
    <property type="evidence" value="ECO:0007669"/>
    <property type="project" value="TreeGrafter"/>
</dbReference>
<evidence type="ECO:0000256" key="7">
    <source>
        <dbReference type="ARBA" id="ARBA00023136"/>
    </source>
</evidence>
<feature type="repeat" description="Solcar" evidence="9">
    <location>
        <begin position="132"/>
        <end position="225"/>
    </location>
</feature>
<feature type="region of interest" description="Disordered" evidence="11">
    <location>
        <begin position="1"/>
        <end position="20"/>
    </location>
</feature>
<feature type="repeat" description="Solcar" evidence="9">
    <location>
        <begin position="237"/>
        <end position="322"/>
    </location>
</feature>
<dbReference type="Gene3D" id="1.50.40.10">
    <property type="entry name" value="Mitochondrial carrier domain"/>
    <property type="match status" value="2"/>
</dbReference>
<evidence type="ECO:0000256" key="9">
    <source>
        <dbReference type="PROSITE-ProRule" id="PRU00282"/>
    </source>
</evidence>
<evidence type="ECO:0000256" key="10">
    <source>
        <dbReference type="RuleBase" id="RU000488"/>
    </source>
</evidence>
<dbReference type="Pfam" id="PF00153">
    <property type="entry name" value="Mito_carr"/>
    <property type="match status" value="3"/>
</dbReference>
<proteinExistence type="inferred from homology"/>
<evidence type="ECO:0000256" key="5">
    <source>
        <dbReference type="ARBA" id="ARBA00022737"/>
    </source>
</evidence>
<evidence type="ECO:0000256" key="2">
    <source>
        <dbReference type="ARBA" id="ARBA00006375"/>
    </source>
</evidence>
<keyword evidence="5" id="KW-0677">Repeat</keyword>
<keyword evidence="6 12" id="KW-1133">Transmembrane helix</keyword>
<dbReference type="InterPro" id="IPR052217">
    <property type="entry name" value="Mito/Peroxisomal_Carrier"/>
</dbReference>
<comment type="similarity">
    <text evidence="2 10">Belongs to the mitochondrial carrier (TC 2.A.29) family.</text>
</comment>
<evidence type="ECO:0000256" key="12">
    <source>
        <dbReference type="SAM" id="Phobius"/>
    </source>
</evidence>
<evidence type="ECO:0000256" key="6">
    <source>
        <dbReference type="ARBA" id="ARBA00022989"/>
    </source>
</evidence>
<keyword evidence="8" id="KW-0576">Peroxisome</keyword>
<dbReference type="GO" id="GO:0005347">
    <property type="term" value="F:ATP transmembrane transporter activity"/>
    <property type="evidence" value="ECO:0007669"/>
    <property type="project" value="TreeGrafter"/>
</dbReference>
<dbReference type="GO" id="GO:0080122">
    <property type="term" value="F:AMP transmembrane transporter activity"/>
    <property type="evidence" value="ECO:0007669"/>
    <property type="project" value="TreeGrafter"/>
</dbReference>
<sequence>MEATDPAPAEAPIEPSPAAVPEPPAVEVAGALSEIFSYKSFVHAISGAVGGTTAISVFFPLNTARIRIQVADSKEAKDIWGTIASVIEDEGPMGLYQGWKSAVMAIGCSNFVYFYTYSLLKYYYKRTTGERVGTGANLLVASMAGVVNVLLTSPFWTVNTRLVAQHKKKMRGKTNEIVYKGIVDCMEKIIEKEGVLGLWSGVIPSLWLVSNPSVQFVVYDKVRHFMTAFAKSRGRRITPLEFFLMGAIAKAAATIATYPLQLAQSKLRADKEKKYRGTIHVLQELRAANGIAGLFQGIQAKLWQTVLTAAFQFLTYEEVKYIVFLLLLGPKKNPKVVPTSAQ</sequence>
<dbReference type="GO" id="GO:0015217">
    <property type="term" value="F:ADP transmembrane transporter activity"/>
    <property type="evidence" value="ECO:0007669"/>
    <property type="project" value="TreeGrafter"/>
</dbReference>
<dbReference type="SUPFAM" id="SSF103506">
    <property type="entry name" value="Mitochondrial carrier"/>
    <property type="match status" value="1"/>
</dbReference>
<dbReference type="InterPro" id="IPR018108">
    <property type="entry name" value="MCP_transmembrane"/>
</dbReference>
<feature type="transmembrane region" description="Helical" evidence="12">
    <location>
        <begin position="136"/>
        <end position="156"/>
    </location>
</feature>
<name>A0A7S3YNQ3_9EUKA</name>
<dbReference type="EMBL" id="HBIV01011899">
    <property type="protein sequence ID" value="CAE0657289.1"/>
    <property type="molecule type" value="Transcribed_RNA"/>
</dbReference>
<evidence type="ECO:0000256" key="1">
    <source>
        <dbReference type="ARBA" id="ARBA00004585"/>
    </source>
</evidence>
<feature type="repeat" description="Solcar" evidence="9">
    <location>
        <begin position="38"/>
        <end position="123"/>
    </location>
</feature>
<gene>
    <name evidence="13" type="ORF">LGLO00237_LOCUS8856</name>
</gene>
<dbReference type="GO" id="GO:0015228">
    <property type="term" value="F:coenzyme A transmembrane transporter activity"/>
    <property type="evidence" value="ECO:0007669"/>
    <property type="project" value="TreeGrafter"/>
</dbReference>
<evidence type="ECO:0000256" key="11">
    <source>
        <dbReference type="SAM" id="MobiDB-lite"/>
    </source>
</evidence>
<feature type="compositionally biased region" description="Low complexity" evidence="11">
    <location>
        <begin position="1"/>
        <end position="13"/>
    </location>
</feature>
<evidence type="ECO:0000256" key="4">
    <source>
        <dbReference type="ARBA" id="ARBA00022692"/>
    </source>
</evidence>
<reference evidence="13" key="1">
    <citation type="submission" date="2021-01" db="EMBL/GenBank/DDBJ databases">
        <authorList>
            <person name="Corre E."/>
            <person name="Pelletier E."/>
            <person name="Niang G."/>
            <person name="Scheremetjew M."/>
            <person name="Finn R."/>
            <person name="Kale V."/>
            <person name="Holt S."/>
            <person name="Cochrane G."/>
            <person name="Meng A."/>
            <person name="Brown T."/>
            <person name="Cohen L."/>
        </authorList>
    </citation>
    <scope>NUCLEOTIDE SEQUENCE</scope>
    <source>
        <strain evidence="13">CCCM811</strain>
    </source>
</reference>
<keyword evidence="7 9" id="KW-0472">Membrane</keyword>
<dbReference type="PROSITE" id="PS50920">
    <property type="entry name" value="SOLCAR"/>
    <property type="match status" value="3"/>
</dbReference>
<evidence type="ECO:0000256" key="3">
    <source>
        <dbReference type="ARBA" id="ARBA00022448"/>
    </source>
</evidence>
<dbReference type="PANTHER" id="PTHR45939:SF5">
    <property type="entry name" value="PEROXISOMAL MEMBRANE PROTEIN PMP34"/>
    <property type="match status" value="1"/>
</dbReference>
<dbReference type="GO" id="GO:0044610">
    <property type="term" value="F:FMN transmembrane transporter activity"/>
    <property type="evidence" value="ECO:0007669"/>
    <property type="project" value="TreeGrafter"/>
</dbReference>
<feature type="transmembrane region" description="Helical" evidence="12">
    <location>
        <begin position="196"/>
        <end position="219"/>
    </location>
</feature>
<dbReference type="InterPro" id="IPR023395">
    <property type="entry name" value="MCP_dom_sf"/>
</dbReference>
<comment type="subcellular location">
    <subcellularLocation>
        <location evidence="1">Peroxisome membrane</location>
        <topology evidence="1">Multi-pass membrane protein</topology>
    </subcellularLocation>
</comment>
<dbReference type="AlphaFoldDB" id="A0A7S3YNQ3"/>
<dbReference type="PANTHER" id="PTHR45939">
    <property type="entry name" value="PEROXISOMAL MEMBRANE PROTEIN PMP34-RELATED"/>
    <property type="match status" value="1"/>
</dbReference>
<evidence type="ECO:0000256" key="8">
    <source>
        <dbReference type="ARBA" id="ARBA00023140"/>
    </source>
</evidence>
<evidence type="ECO:0008006" key="14">
    <source>
        <dbReference type="Google" id="ProtNLM"/>
    </source>
</evidence>
<accession>A0A7S3YNQ3</accession>
<keyword evidence="4 9" id="KW-0812">Transmembrane</keyword>
<organism evidence="13">
    <name type="scientific">Lotharella globosa</name>
    <dbReference type="NCBI Taxonomy" id="91324"/>
    <lineage>
        <taxon>Eukaryota</taxon>
        <taxon>Sar</taxon>
        <taxon>Rhizaria</taxon>
        <taxon>Cercozoa</taxon>
        <taxon>Chlorarachniophyceae</taxon>
        <taxon>Lotharella</taxon>
    </lineage>
</organism>
<dbReference type="GO" id="GO:0005778">
    <property type="term" value="C:peroxisomal membrane"/>
    <property type="evidence" value="ECO:0007669"/>
    <property type="project" value="UniProtKB-SubCell"/>
</dbReference>
<keyword evidence="3 10" id="KW-0813">Transport</keyword>
<evidence type="ECO:0000313" key="13">
    <source>
        <dbReference type="EMBL" id="CAE0657289.1"/>
    </source>
</evidence>